<organism evidence="2 3">
    <name type="scientific">Rhodopirellula maiorica SM1</name>
    <dbReference type="NCBI Taxonomy" id="1265738"/>
    <lineage>
        <taxon>Bacteria</taxon>
        <taxon>Pseudomonadati</taxon>
        <taxon>Planctomycetota</taxon>
        <taxon>Planctomycetia</taxon>
        <taxon>Pirellulales</taxon>
        <taxon>Pirellulaceae</taxon>
        <taxon>Novipirellula</taxon>
    </lineage>
</organism>
<name>M5RNU9_9BACT</name>
<comment type="caution">
    <text evidence="2">The sequence shown here is derived from an EMBL/GenBank/DDBJ whole genome shotgun (WGS) entry which is preliminary data.</text>
</comment>
<dbReference type="AlphaFoldDB" id="M5RNU9"/>
<gene>
    <name evidence="2" type="ORF">RMSM_02230</name>
</gene>
<accession>M5RNU9</accession>
<evidence type="ECO:0000313" key="3">
    <source>
        <dbReference type="Proteomes" id="UP000011991"/>
    </source>
</evidence>
<evidence type="ECO:0000313" key="2">
    <source>
        <dbReference type="EMBL" id="EMI20866.1"/>
    </source>
</evidence>
<keyword evidence="3" id="KW-1185">Reference proteome</keyword>
<reference evidence="2 3" key="1">
    <citation type="journal article" date="2013" name="Mar. Genomics">
        <title>Expression of sulfatases in Rhodopirellula baltica and the diversity of sulfatases in the genus Rhodopirellula.</title>
        <authorList>
            <person name="Wegner C.E."/>
            <person name="Richter-Heitmann T."/>
            <person name="Klindworth A."/>
            <person name="Klockow C."/>
            <person name="Richter M."/>
            <person name="Achstetter T."/>
            <person name="Glockner F.O."/>
            <person name="Harder J."/>
        </authorList>
    </citation>
    <scope>NUCLEOTIDE SEQUENCE [LARGE SCALE GENOMIC DNA]</scope>
    <source>
        <strain evidence="2 3">SM1</strain>
    </source>
</reference>
<feature type="non-terminal residue" evidence="2">
    <location>
        <position position="166"/>
    </location>
</feature>
<dbReference type="EMBL" id="ANOG01000313">
    <property type="protein sequence ID" value="EMI20866.1"/>
    <property type="molecule type" value="Genomic_DNA"/>
</dbReference>
<proteinExistence type="predicted"/>
<dbReference type="Proteomes" id="UP000011991">
    <property type="component" value="Unassembled WGS sequence"/>
</dbReference>
<feature type="region of interest" description="Disordered" evidence="1">
    <location>
        <begin position="82"/>
        <end position="109"/>
    </location>
</feature>
<evidence type="ECO:0000256" key="1">
    <source>
        <dbReference type="SAM" id="MobiDB-lite"/>
    </source>
</evidence>
<feature type="compositionally biased region" description="Polar residues" evidence="1">
    <location>
        <begin position="87"/>
        <end position="100"/>
    </location>
</feature>
<protein>
    <submittedName>
        <fullName evidence="2">Uncharacterized protein</fullName>
    </submittedName>
</protein>
<sequence>MVLVLGCVLSALVIADVSLMSRQTKPSLPAEVQSHVSNPAVANIGTPAVPAKSRLSKNAQPREKNVCDATCDAVAKREAVNERSVAANASESRLENQAESIGNEASEENADVTRKKASFVFNRTNVAVGESSDDSRRAIPAKFATHPLNSRNVTQVSNSEPPLLPV</sequence>